<organism evidence="2 3">
    <name type="scientific">Trifolium medium</name>
    <dbReference type="NCBI Taxonomy" id="97028"/>
    <lineage>
        <taxon>Eukaryota</taxon>
        <taxon>Viridiplantae</taxon>
        <taxon>Streptophyta</taxon>
        <taxon>Embryophyta</taxon>
        <taxon>Tracheophyta</taxon>
        <taxon>Spermatophyta</taxon>
        <taxon>Magnoliopsida</taxon>
        <taxon>eudicotyledons</taxon>
        <taxon>Gunneridae</taxon>
        <taxon>Pentapetalae</taxon>
        <taxon>rosids</taxon>
        <taxon>fabids</taxon>
        <taxon>Fabales</taxon>
        <taxon>Fabaceae</taxon>
        <taxon>Papilionoideae</taxon>
        <taxon>50 kb inversion clade</taxon>
        <taxon>NPAAA clade</taxon>
        <taxon>Hologalegina</taxon>
        <taxon>IRL clade</taxon>
        <taxon>Trifolieae</taxon>
        <taxon>Trifolium</taxon>
    </lineage>
</organism>
<feature type="non-terminal residue" evidence="2">
    <location>
        <position position="1"/>
    </location>
</feature>
<feature type="region of interest" description="Disordered" evidence="1">
    <location>
        <begin position="100"/>
        <end position="151"/>
    </location>
</feature>
<evidence type="ECO:0000313" key="2">
    <source>
        <dbReference type="EMBL" id="MCH96160.1"/>
    </source>
</evidence>
<proteinExistence type="predicted"/>
<keyword evidence="3" id="KW-1185">Reference proteome</keyword>
<comment type="caution">
    <text evidence="2">The sequence shown here is derived from an EMBL/GenBank/DDBJ whole genome shotgun (WGS) entry which is preliminary data.</text>
</comment>
<protein>
    <submittedName>
        <fullName evidence="2">Plant/F27B13-30 protein</fullName>
    </submittedName>
</protein>
<dbReference type="PANTHER" id="PTHR31115:SF3">
    <property type="entry name" value="EXPRESSED PROTEIN"/>
    <property type="match status" value="1"/>
</dbReference>
<dbReference type="PANTHER" id="PTHR31115">
    <property type="entry name" value="OS05G0107300 PROTEIN"/>
    <property type="match status" value="1"/>
</dbReference>
<feature type="compositionally biased region" description="Polar residues" evidence="1">
    <location>
        <begin position="1"/>
        <end position="11"/>
    </location>
</feature>
<feature type="non-terminal residue" evidence="2">
    <location>
        <position position="285"/>
    </location>
</feature>
<dbReference type="Proteomes" id="UP000265520">
    <property type="component" value="Unassembled WGS sequence"/>
</dbReference>
<evidence type="ECO:0000256" key="1">
    <source>
        <dbReference type="SAM" id="MobiDB-lite"/>
    </source>
</evidence>
<feature type="compositionally biased region" description="Basic and acidic residues" evidence="1">
    <location>
        <begin position="212"/>
        <end position="226"/>
    </location>
</feature>
<feature type="compositionally biased region" description="Basic and acidic residues" evidence="1">
    <location>
        <begin position="30"/>
        <end position="45"/>
    </location>
</feature>
<sequence>GKSDGISQQTGLGIRTPIQRNGQDNNSLVSDKRGRSVSSDKERVTFRAVNKATVRDEFNSSSPTSSTKMNTAIRAPRSSSGVAPKMSPVVHRTAVPNDWELSHCATKPPAGVNSTNNRKRAASARSSSPPVVPWQRPQKSSRTARRTSFVPVVSSNDEAPALDAVSDVAGNDIGIGFVRRSAGSSPQQIKLKGEPSPSAGLSESEESGLAEVKPKEKGRKPEEIDLKAGQNVPKVSNLVTRKSKLVSGEELGDGVRRQGRTGRSFNATRSLTPMTSEKLGNIGTA</sequence>
<feature type="region of interest" description="Disordered" evidence="1">
    <location>
        <begin position="177"/>
        <end position="231"/>
    </location>
</feature>
<feature type="compositionally biased region" description="Polar residues" evidence="1">
    <location>
        <begin position="261"/>
        <end position="275"/>
    </location>
</feature>
<feature type="region of interest" description="Disordered" evidence="1">
    <location>
        <begin position="1"/>
        <end position="88"/>
    </location>
</feature>
<feature type="region of interest" description="Disordered" evidence="1">
    <location>
        <begin position="248"/>
        <end position="285"/>
    </location>
</feature>
<dbReference type="EMBL" id="LXQA010031670">
    <property type="protein sequence ID" value="MCH96160.1"/>
    <property type="molecule type" value="Genomic_DNA"/>
</dbReference>
<feature type="compositionally biased region" description="Polar residues" evidence="1">
    <location>
        <begin position="59"/>
        <end position="70"/>
    </location>
</feature>
<reference evidence="2 3" key="1">
    <citation type="journal article" date="2018" name="Front. Plant Sci.">
        <title>Red Clover (Trifolium pratense) and Zigzag Clover (T. medium) - A Picture of Genomic Similarities and Differences.</title>
        <authorList>
            <person name="Dluhosova J."/>
            <person name="Istvanek J."/>
            <person name="Nedelnik J."/>
            <person name="Repkova J."/>
        </authorList>
    </citation>
    <scope>NUCLEOTIDE SEQUENCE [LARGE SCALE GENOMIC DNA]</scope>
    <source>
        <strain evidence="3">cv. 10/8</strain>
        <tissue evidence="2">Leaf</tissue>
    </source>
</reference>
<feature type="compositionally biased region" description="Polar residues" evidence="1">
    <location>
        <begin position="18"/>
        <end position="29"/>
    </location>
</feature>
<dbReference type="AlphaFoldDB" id="A0A392N8N8"/>
<evidence type="ECO:0000313" key="3">
    <source>
        <dbReference type="Proteomes" id="UP000265520"/>
    </source>
</evidence>
<name>A0A392N8N8_9FABA</name>
<accession>A0A392N8N8</accession>